<evidence type="ECO:0000313" key="6">
    <source>
        <dbReference type="Proteomes" id="UP000235116"/>
    </source>
</evidence>
<dbReference type="GO" id="GO:0015562">
    <property type="term" value="F:efflux transmembrane transporter activity"/>
    <property type="evidence" value="ECO:0007669"/>
    <property type="project" value="TreeGrafter"/>
</dbReference>
<dbReference type="InterPro" id="IPR006143">
    <property type="entry name" value="RND_pump_MFP"/>
</dbReference>
<keyword evidence="2" id="KW-0175">Coiled coil</keyword>
<feature type="transmembrane region" description="Helical" evidence="3">
    <location>
        <begin position="9"/>
        <end position="29"/>
    </location>
</feature>
<accession>A0A2K9LFL9</accession>
<evidence type="ECO:0000256" key="3">
    <source>
        <dbReference type="SAM" id="Phobius"/>
    </source>
</evidence>
<dbReference type="Gene3D" id="1.10.287.470">
    <property type="entry name" value="Helix hairpin bin"/>
    <property type="match status" value="1"/>
</dbReference>
<dbReference type="NCBIfam" id="TIGR01730">
    <property type="entry name" value="RND_mfp"/>
    <property type="match status" value="1"/>
</dbReference>
<dbReference type="PANTHER" id="PTHR30469">
    <property type="entry name" value="MULTIDRUG RESISTANCE PROTEIN MDTA"/>
    <property type="match status" value="1"/>
</dbReference>
<name>A0A2K9LFL9_9GAMM</name>
<keyword evidence="6" id="KW-1185">Reference proteome</keyword>
<dbReference type="InterPro" id="IPR058624">
    <property type="entry name" value="MdtA-like_HH"/>
</dbReference>
<dbReference type="KEGG" id="kak:Kalk_00660"/>
<dbReference type="AlphaFoldDB" id="A0A2K9LFL9"/>
<evidence type="ECO:0000259" key="4">
    <source>
        <dbReference type="Pfam" id="PF25876"/>
    </source>
</evidence>
<dbReference type="Gene3D" id="2.40.50.100">
    <property type="match status" value="1"/>
</dbReference>
<keyword evidence="3" id="KW-0472">Membrane</keyword>
<sequence>MLCVRSRSLIAGVLFFMRLALFLTLLTLYGCQESSHLDTVLNRPHPVYTAVVSEHSTTVPQGITGTVEARTEVAIAFQVGGRILKRYVDSGQIVATGEPLFLLDAREFEQSLEAAKAQLTAAEAELIHAESNLARDSRLIEQNSISQSIFEASLLSKHAAQARKEAAQARLRQAEIALQHTSLTATRPGILVNVTGMPGQVVKTGQPLGILADTRELEIEVFLPRSVFPPTEALAHIDDARIPLKLRETAGAANEYSRTWRSRYQIESSGNELQLGMLVRVSMMVPDSPTQVYSVPLAALDERGSNTQIWQIVDQQAQPQTVAVVGVTPISAQIQGQDLKTGDRVIALGTHLLVPGIPVKEYAQ</sequence>
<evidence type="ECO:0000256" key="2">
    <source>
        <dbReference type="SAM" id="Coils"/>
    </source>
</evidence>
<evidence type="ECO:0000256" key="1">
    <source>
        <dbReference type="ARBA" id="ARBA00009477"/>
    </source>
</evidence>
<protein>
    <recommendedName>
        <fullName evidence="4">Multidrug resistance protein MdtA-like alpha-helical hairpin domain-containing protein</fullName>
    </recommendedName>
</protein>
<dbReference type="PANTHER" id="PTHR30469:SF18">
    <property type="entry name" value="RESISTANCE-NODULATION-CELL DIVISION (RND) EFFLUX MEMBRANE FUSION PROTEIN-RELATED"/>
    <property type="match status" value="1"/>
</dbReference>
<reference evidence="6" key="1">
    <citation type="submission" date="2017-08" db="EMBL/GenBank/DDBJ databases">
        <title>Direct submision.</title>
        <authorList>
            <person name="Kim S.-J."/>
            <person name="Rhee S.-K."/>
        </authorList>
    </citation>
    <scope>NUCLEOTIDE SEQUENCE [LARGE SCALE GENOMIC DNA]</scope>
    <source>
        <strain evidence="6">GI5</strain>
    </source>
</reference>
<dbReference type="Gene3D" id="2.40.30.170">
    <property type="match status" value="1"/>
</dbReference>
<proteinExistence type="inferred from homology"/>
<comment type="similarity">
    <text evidence="1">Belongs to the membrane fusion protein (MFP) (TC 8.A.1) family.</text>
</comment>
<gene>
    <name evidence="5" type="ORF">Kalk_00660</name>
</gene>
<dbReference type="GO" id="GO:1990281">
    <property type="term" value="C:efflux pump complex"/>
    <property type="evidence" value="ECO:0007669"/>
    <property type="project" value="TreeGrafter"/>
</dbReference>
<dbReference type="SUPFAM" id="SSF111369">
    <property type="entry name" value="HlyD-like secretion proteins"/>
    <property type="match status" value="1"/>
</dbReference>
<organism evidence="5 6">
    <name type="scientific">Ketobacter alkanivorans</name>
    <dbReference type="NCBI Taxonomy" id="1917421"/>
    <lineage>
        <taxon>Bacteria</taxon>
        <taxon>Pseudomonadati</taxon>
        <taxon>Pseudomonadota</taxon>
        <taxon>Gammaproteobacteria</taxon>
        <taxon>Pseudomonadales</taxon>
        <taxon>Ketobacteraceae</taxon>
        <taxon>Ketobacter</taxon>
    </lineage>
</organism>
<feature type="domain" description="Multidrug resistance protein MdtA-like alpha-helical hairpin" evidence="4">
    <location>
        <begin position="112"/>
        <end position="181"/>
    </location>
</feature>
<feature type="coiled-coil region" evidence="2">
    <location>
        <begin position="105"/>
        <end position="132"/>
    </location>
</feature>
<dbReference type="Pfam" id="PF25876">
    <property type="entry name" value="HH_MFP_RND"/>
    <property type="match status" value="1"/>
</dbReference>
<dbReference type="Gene3D" id="2.40.420.20">
    <property type="match status" value="1"/>
</dbReference>
<dbReference type="Proteomes" id="UP000235116">
    <property type="component" value="Chromosome"/>
</dbReference>
<keyword evidence="3" id="KW-0812">Transmembrane</keyword>
<dbReference type="PROSITE" id="PS51257">
    <property type="entry name" value="PROKAR_LIPOPROTEIN"/>
    <property type="match status" value="1"/>
</dbReference>
<keyword evidence="3" id="KW-1133">Transmembrane helix</keyword>
<evidence type="ECO:0000313" key="5">
    <source>
        <dbReference type="EMBL" id="AUM11040.1"/>
    </source>
</evidence>
<dbReference type="EMBL" id="CP022684">
    <property type="protein sequence ID" value="AUM11040.1"/>
    <property type="molecule type" value="Genomic_DNA"/>
</dbReference>